<dbReference type="InterPro" id="IPR026055">
    <property type="entry name" value="FAR"/>
</dbReference>
<dbReference type="PANTHER" id="PTHR11011">
    <property type="entry name" value="MALE STERILITY PROTEIN 2-RELATED"/>
    <property type="match status" value="1"/>
</dbReference>
<keyword evidence="7 10" id="KW-0443">Lipid metabolism</keyword>
<dbReference type="SUPFAM" id="SSF51735">
    <property type="entry name" value="NAD(P)-binding Rossmann-fold domains"/>
    <property type="match status" value="1"/>
</dbReference>
<keyword evidence="14" id="KW-1185">Reference proteome</keyword>
<dbReference type="GO" id="GO:0080019">
    <property type="term" value="F:alcohol-forming very long-chain fatty acyl-CoA reductase activity"/>
    <property type="evidence" value="ECO:0007669"/>
    <property type="project" value="InterPro"/>
</dbReference>
<comment type="subcellular location">
    <subcellularLocation>
        <location evidence="1">Membrane</location>
        <topology evidence="1">Multi-pass membrane protein</topology>
    </subcellularLocation>
</comment>
<dbReference type="InterPro" id="IPR033640">
    <property type="entry name" value="FAR_C"/>
</dbReference>
<evidence type="ECO:0000256" key="8">
    <source>
        <dbReference type="ARBA" id="ARBA00023136"/>
    </source>
</evidence>
<dbReference type="Proteomes" id="UP001151699">
    <property type="component" value="Chromosome X"/>
</dbReference>
<dbReference type="PANTHER" id="PTHR11011:SF24">
    <property type="entry name" value="FATTY ACYL-COA REDUCTASE"/>
    <property type="match status" value="1"/>
</dbReference>
<comment type="function">
    <text evidence="10">Catalyzes the reduction of fatty acyl-CoA to fatty alcohols.</text>
</comment>
<dbReference type="CDD" id="cd09071">
    <property type="entry name" value="FAR_C"/>
    <property type="match status" value="1"/>
</dbReference>
<evidence type="ECO:0000256" key="10">
    <source>
        <dbReference type="RuleBase" id="RU363097"/>
    </source>
</evidence>
<dbReference type="OrthoDB" id="429813at2759"/>
<name>A0A9Q0MY63_9DIPT</name>
<reference evidence="13" key="1">
    <citation type="submission" date="2022-07" db="EMBL/GenBank/DDBJ databases">
        <authorList>
            <person name="Trinca V."/>
            <person name="Uliana J.V.C."/>
            <person name="Torres T.T."/>
            <person name="Ward R.J."/>
            <person name="Monesi N."/>
        </authorList>
    </citation>
    <scope>NUCLEOTIDE SEQUENCE</scope>
    <source>
        <strain evidence="13">HSMRA1968</strain>
        <tissue evidence="13">Whole embryos</tissue>
    </source>
</reference>
<comment type="similarity">
    <text evidence="2 10">Belongs to the fatty acyl-CoA reductase family.</text>
</comment>
<dbReference type="Pfam" id="PF07993">
    <property type="entry name" value="NAD_binding_4"/>
    <property type="match status" value="1"/>
</dbReference>
<feature type="transmembrane region" description="Helical" evidence="10">
    <location>
        <begin position="355"/>
        <end position="374"/>
    </location>
</feature>
<dbReference type="FunFam" id="3.40.50.720:FF:000143">
    <property type="entry name" value="Fatty acyl-CoA reductase"/>
    <property type="match status" value="1"/>
</dbReference>
<dbReference type="EC" id="1.2.1.84" evidence="10"/>
<dbReference type="Gene3D" id="3.40.50.720">
    <property type="entry name" value="NAD(P)-binding Rossmann-like Domain"/>
    <property type="match status" value="1"/>
</dbReference>
<evidence type="ECO:0000256" key="7">
    <source>
        <dbReference type="ARBA" id="ARBA00023098"/>
    </source>
</evidence>
<comment type="caution">
    <text evidence="13">The sequence shown here is derived from an EMBL/GenBank/DDBJ whole genome shotgun (WGS) entry which is preliminary data.</text>
</comment>
<comment type="catalytic activity">
    <reaction evidence="9 10">
        <text>a long-chain fatty acyl-CoA + 2 NADPH + 2 H(+) = a long-chain primary fatty alcohol + 2 NADP(+) + CoA</text>
        <dbReference type="Rhea" id="RHEA:52716"/>
        <dbReference type="ChEBI" id="CHEBI:15378"/>
        <dbReference type="ChEBI" id="CHEBI:57287"/>
        <dbReference type="ChEBI" id="CHEBI:57783"/>
        <dbReference type="ChEBI" id="CHEBI:58349"/>
        <dbReference type="ChEBI" id="CHEBI:77396"/>
        <dbReference type="ChEBI" id="CHEBI:83139"/>
        <dbReference type="EC" id="1.2.1.84"/>
    </reaction>
</comment>
<evidence type="ECO:0000313" key="13">
    <source>
        <dbReference type="EMBL" id="KAJ6639260.1"/>
    </source>
</evidence>
<feature type="domain" description="Thioester reductase (TE)" evidence="12">
    <location>
        <begin position="24"/>
        <end position="286"/>
    </location>
</feature>
<accession>A0A9Q0MY63</accession>
<keyword evidence="6 10" id="KW-1133">Transmembrane helix</keyword>
<dbReference type="InterPro" id="IPR036291">
    <property type="entry name" value="NAD(P)-bd_dom_sf"/>
</dbReference>
<dbReference type="GO" id="GO:0005777">
    <property type="term" value="C:peroxisome"/>
    <property type="evidence" value="ECO:0007669"/>
    <property type="project" value="TreeGrafter"/>
</dbReference>
<feature type="domain" description="Fatty acyl-CoA reductase C-terminal" evidence="11">
    <location>
        <begin position="358"/>
        <end position="451"/>
    </location>
</feature>
<evidence type="ECO:0000259" key="12">
    <source>
        <dbReference type="Pfam" id="PF07993"/>
    </source>
</evidence>
<keyword evidence="8 10" id="KW-0472">Membrane</keyword>
<keyword evidence="4 10" id="KW-0812">Transmembrane</keyword>
<keyword evidence="5 10" id="KW-0521">NADP</keyword>
<evidence type="ECO:0000256" key="4">
    <source>
        <dbReference type="ARBA" id="ARBA00022692"/>
    </source>
</evidence>
<gene>
    <name evidence="13" type="ORF">Bhyg_12003</name>
</gene>
<evidence type="ECO:0000256" key="6">
    <source>
        <dbReference type="ARBA" id="ARBA00022989"/>
    </source>
</evidence>
<evidence type="ECO:0000313" key="14">
    <source>
        <dbReference type="Proteomes" id="UP001151699"/>
    </source>
</evidence>
<dbReference type="GO" id="GO:0035336">
    <property type="term" value="P:long-chain fatty-acyl-CoA metabolic process"/>
    <property type="evidence" value="ECO:0007669"/>
    <property type="project" value="TreeGrafter"/>
</dbReference>
<keyword evidence="3 10" id="KW-0444">Lipid biosynthesis</keyword>
<evidence type="ECO:0000256" key="1">
    <source>
        <dbReference type="ARBA" id="ARBA00004141"/>
    </source>
</evidence>
<dbReference type="InterPro" id="IPR013120">
    <property type="entry name" value="FAR_NAD-bd"/>
</dbReference>
<evidence type="ECO:0000256" key="5">
    <source>
        <dbReference type="ARBA" id="ARBA00022857"/>
    </source>
</evidence>
<dbReference type="AlphaFoldDB" id="A0A9Q0MY63"/>
<evidence type="ECO:0000256" key="3">
    <source>
        <dbReference type="ARBA" id="ARBA00022516"/>
    </source>
</evidence>
<organism evidence="13 14">
    <name type="scientific">Pseudolycoriella hygida</name>
    <dbReference type="NCBI Taxonomy" id="35572"/>
    <lineage>
        <taxon>Eukaryota</taxon>
        <taxon>Metazoa</taxon>
        <taxon>Ecdysozoa</taxon>
        <taxon>Arthropoda</taxon>
        <taxon>Hexapoda</taxon>
        <taxon>Insecta</taxon>
        <taxon>Pterygota</taxon>
        <taxon>Neoptera</taxon>
        <taxon>Endopterygota</taxon>
        <taxon>Diptera</taxon>
        <taxon>Nematocera</taxon>
        <taxon>Sciaroidea</taxon>
        <taxon>Sciaridae</taxon>
        <taxon>Pseudolycoriella</taxon>
    </lineage>
</organism>
<evidence type="ECO:0000259" key="11">
    <source>
        <dbReference type="Pfam" id="PF03015"/>
    </source>
</evidence>
<dbReference type="GO" id="GO:0016020">
    <property type="term" value="C:membrane"/>
    <property type="evidence" value="ECO:0007669"/>
    <property type="project" value="UniProtKB-SubCell"/>
</dbReference>
<keyword evidence="10" id="KW-0560">Oxidoreductase</keyword>
<protein>
    <recommendedName>
        <fullName evidence="10">Fatty acyl-CoA reductase</fullName>
        <ecNumber evidence="10">1.2.1.84</ecNumber>
    </recommendedName>
</protein>
<evidence type="ECO:0000256" key="9">
    <source>
        <dbReference type="ARBA" id="ARBA00052530"/>
    </source>
</evidence>
<dbReference type="Pfam" id="PF03015">
    <property type="entry name" value="Sterile"/>
    <property type="match status" value="1"/>
</dbReference>
<proteinExistence type="inferred from homology"/>
<evidence type="ECO:0000256" key="2">
    <source>
        <dbReference type="ARBA" id="ARBA00005928"/>
    </source>
</evidence>
<feature type="transmembrane region" description="Helical" evidence="10">
    <location>
        <begin position="475"/>
        <end position="496"/>
    </location>
</feature>
<dbReference type="CDD" id="cd05236">
    <property type="entry name" value="FAR-N_SDR_e"/>
    <property type="match status" value="1"/>
</dbReference>
<dbReference type="GO" id="GO:0102965">
    <property type="term" value="F:alcohol-forming long-chain fatty acyl-CoA reductase activity"/>
    <property type="evidence" value="ECO:0007669"/>
    <property type="project" value="UniProtKB-EC"/>
</dbReference>
<sequence length="498" mass="57200">MNTNMTEDDSIPTIPEFFKGRDIFITGVLIEKLLRSCPDLNRIFILVRPKKNQNIQERIAALQNLPIFDIIKDQDPKNLDKMIPIKGDVTEIGLGLSEDDKLLMADVSVVFHSAASVRFDDPLHEAVIMNTRGTRELMLFAETLTKLMILVHVSTTYFNPRQSVVCERMYPPNGDWKGTIKLAEQYPEILDVLTEKYINYEPNTYTFTKGLAEQVAIEFQDRLPIIIYRPSIVISALEEPIPGWIDNFNGPVGLLIACALGILRTTHGDPDIVSDFTPVDTSIKAMIVAAWKRGTKPTSEKIVVYNCSTSLQRKFTTGFIIQMGENLSSQIPMDKMLWKPGGSITKCRYDNFIKFILYHLCTAYVVDTIFKILGRKQFLVKLQRRIYGANLALQHFIRTHWVFENDCFLKLHNEIKSSDLSNFRYDNFVTADVREYFLHCILGARRYLLHEKDENLPRARRNYRRMNLIDKVVKTVLYSGIIYFAFIRSGAVAYILGL</sequence>
<dbReference type="EMBL" id="WJQU01000003">
    <property type="protein sequence ID" value="KAJ6639260.1"/>
    <property type="molecule type" value="Genomic_DNA"/>
</dbReference>